<organism evidence="2 3">
    <name type="scientific">Pyricularia grisea</name>
    <name type="common">Crabgrass-specific blast fungus</name>
    <name type="synonym">Magnaporthe grisea</name>
    <dbReference type="NCBI Taxonomy" id="148305"/>
    <lineage>
        <taxon>Eukaryota</taxon>
        <taxon>Fungi</taxon>
        <taxon>Dikarya</taxon>
        <taxon>Ascomycota</taxon>
        <taxon>Pezizomycotina</taxon>
        <taxon>Sordariomycetes</taxon>
        <taxon>Sordariomycetidae</taxon>
        <taxon>Magnaporthales</taxon>
        <taxon>Pyriculariaceae</taxon>
        <taxon>Pyricularia</taxon>
    </lineage>
</organism>
<reference evidence="3" key="2">
    <citation type="submission" date="2019-10" db="EMBL/GenBank/DDBJ databases">
        <authorList>
            <consortium name="NCBI Genome Project"/>
        </authorList>
    </citation>
    <scope>NUCLEOTIDE SEQUENCE</scope>
    <source>
        <strain evidence="3">NI907</strain>
    </source>
</reference>
<evidence type="ECO:0000313" key="2">
    <source>
        <dbReference type="Proteomes" id="UP000515153"/>
    </source>
</evidence>
<accession>A0A6P8AMM2</accession>
<proteinExistence type="predicted"/>
<reference evidence="3" key="3">
    <citation type="submission" date="2025-08" db="UniProtKB">
        <authorList>
            <consortium name="RefSeq"/>
        </authorList>
    </citation>
    <scope>IDENTIFICATION</scope>
    <source>
        <strain evidence="3">NI907</strain>
    </source>
</reference>
<feature type="transmembrane region" description="Helical" evidence="1">
    <location>
        <begin position="46"/>
        <end position="66"/>
    </location>
</feature>
<dbReference type="KEGG" id="pgri:PgNI_12233"/>
<dbReference type="GeneID" id="41967092"/>
<feature type="transmembrane region" description="Helical" evidence="1">
    <location>
        <begin position="72"/>
        <end position="94"/>
    </location>
</feature>
<protein>
    <submittedName>
        <fullName evidence="3">Uncharacterized protein</fullName>
    </submittedName>
</protein>
<keyword evidence="1" id="KW-1133">Transmembrane helix</keyword>
<keyword evidence="1" id="KW-0472">Membrane</keyword>
<evidence type="ECO:0000256" key="1">
    <source>
        <dbReference type="SAM" id="Phobius"/>
    </source>
</evidence>
<evidence type="ECO:0000313" key="3">
    <source>
        <dbReference type="RefSeq" id="XP_030976143.1"/>
    </source>
</evidence>
<keyword evidence="2" id="KW-1185">Reference proteome</keyword>
<name>A0A6P8AMM2_PYRGI</name>
<feature type="transmembrane region" description="Helical" evidence="1">
    <location>
        <begin position="6"/>
        <end position="26"/>
    </location>
</feature>
<sequence>FVSLAIVFAIEVPVCLFFTYFGVRPFSRYLNGSNEIADVTAIMWRIIDWCYIFYAIFTMLATILLATRPRWYLLQNLISNMLYVLPWAIICQLVG</sequence>
<reference evidence="3" key="1">
    <citation type="journal article" date="2019" name="Mol. Biol. Evol.">
        <title>Blast fungal genomes show frequent chromosomal changes, gene gains and losses, and effector gene turnover.</title>
        <authorList>
            <person name="Gomez Luciano L.B."/>
            <person name="Jason Tsai I."/>
            <person name="Chuma I."/>
            <person name="Tosa Y."/>
            <person name="Chen Y.H."/>
            <person name="Li J.Y."/>
            <person name="Li M.Y."/>
            <person name="Jade Lu M.Y."/>
            <person name="Nakayashiki H."/>
            <person name="Li W.H."/>
        </authorList>
    </citation>
    <scope>NUCLEOTIDE SEQUENCE</scope>
    <source>
        <strain evidence="3">NI907</strain>
    </source>
</reference>
<dbReference type="AlphaFoldDB" id="A0A6P8AMM2"/>
<dbReference type="Proteomes" id="UP000515153">
    <property type="component" value="Unplaced"/>
</dbReference>
<keyword evidence="1" id="KW-0812">Transmembrane</keyword>
<dbReference type="RefSeq" id="XP_030976143.1">
    <property type="nucleotide sequence ID" value="XM_031132187.1"/>
</dbReference>
<gene>
    <name evidence="3" type="ORF">PgNI_12233</name>
</gene>
<feature type="non-terminal residue" evidence="3">
    <location>
        <position position="1"/>
    </location>
</feature>